<keyword evidence="15" id="KW-1185">Reference proteome</keyword>
<dbReference type="PROSITE" id="PS50111">
    <property type="entry name" value="CHEMOTAXIS_TRANSDUC_2"/>
    <property type="match status" value="1"/>
</dbReference>
<dbReference type="Proteomes" id="UP000002526">
    <property type="component" value="Chromosome"/>
</dbReference>
<dbReference type="SUPFAM" id="SSF158472">
    <property type="entry name" value="HAMP domain-like"/>
    <property type="match status" value="1"/>
</dbReference>
<dbReference type="PROSITE" id="PS50885">
    <property type="entry name" value="HAMP"/>
    <property type="match status" value="1"/>
</dbReference>
<feature type="transmembrane region" description="Helical" evidence="10">
    <location>
        <begin position="54"/>
        <end position="76"/>
    </location>
</feature>
<keyword evidence="2" id="KW-1003">Cell membrane</keyword>
<evidence type="ECO:0000259" key="13">
    <source>
        <dbReference type="PROSITE" id="PS50885"/>
    </source>
</evidence>
<dbReference type="PATRIC" id="fig|224911.5.peg.4357"/>
<evidence type="ECO:0000256" key="1">
    <source>
        <dbReference type="ARBA" id="ARBA00004429"/>
    </source>
</evidence>
<evidence type="ECO:0000256" key="6">
    <source>
        <dbReference type="ARBA" id="ARBA00023136"/>
    </source>
</evidence>
<dbReference type="Pfam" id="PF00015">
    <property type="entry name" value="MCPsignal"/>
    <property type="match status" value="1"/>
</dbReference>
<evidence type="ECO:0000313" key="15">
    <source>
        <dbReference type="Proteomes" id="UP000002526"/>
    </source>
</evidence>
<name>Q89M67_BRADU</name>
<evidence type="ECO:0000256" key="5">
    <source>
        <dbReference type="ARBA" id="ARBA00022989"/>
    </source>
</evidence>
<dbReference type="eggNOG" id="COG4564">
    <property type="taxonomic scope" value="Bacteria"/>
</dbReference>
<protein>
    <submittedName>
        <fullName evidence="14">Bll4326 protein</fullName>
    </submittedName>
</protein>
<dbReference type="Pfam" id="PF00672">
    <property type="entry name" value="HAMP"/>
    <property type="match status" value="1"/>
</dbReference>
<dbReference type="InterPro" id="IPR033480">
    <property type="entry name" value="sCache_2"/>
</dbReference>
<dbReference type="STRING" id="224911.AAV28_18690"/>
<feature type="domain" description="HAMP" evidence="13">
    <location>
        <begin position="255"/>
        <end position="308"/>
    </location>
</feature>
<dbReference type="GO" id="GO:0006935">
    <property type="term" value="P:chemotaxis"/>
    <property type="evidence" value="ECO:0000318"/>
    <property type="project" value="GO_Central"/>
</dbReference>
<dbReference type="PANTHER" id="PTHR32089">
    <property type="entry name" value="METHYL-ACCEPTING CHEMOTAXIS PROTEIN MCPB"/>
    <property type="match status" value="1"/>
</dbReference>
<evidence type="ECO:0000256" key="8">
    <source>
        <dbReference type="ARBA" id="ARBA00029447"/>
    </source>
</evidence>
<dbReference type="SMART" id="SM01049">
    <property type="entry name" value="Cache_2"/>
    <property type="match status" value="1"/>
</dbReference>
<dbReference type="Gene3D" id="3.30.450.20">
    <property type="entry name" value="PAS domain"/>
    <property type="match status" value="1"/>
</dbReference>
<comment type="subcellular location">
    <subcellularLocation>
        <location evidence="1">Cell inner membrane</location>
        <topology evidence="1">Multi-pass membrane protein</topology>
    </subcellularLocation>
</comment>
<dbReference type="InParanoid" id="Q89M67"/>
<dbReference type="GO" id="GO:0007165">
    <property type="term" value="P:signal transduction"/>
    <property type="evidence" value="ECO:0007669"/>
    <property type="project" value="UniProtKB-KW"/>
</dbReference>
<evidence type="ECO:0000256" key="4">
    <source>
        <dbReference type="ARBA" id="ARBA00022692"/>
    </source>
</evidence>
<feature type="transmembrane region" description="Helical" evidence="10">
    <location>
        <begin position="235"/>
        <end position="254"/>
    </location>
</feature>
<dbReference type="PANTHER" id="PTHR32089:SF112">
    <property type="entry name" value="LYSOZYME-LIKE PROTEIN-RELATED"/>
    <property type="match status" value="1"/>
</dbReference>
<comment type="similarity">
    <text evidence="8">Belongs to the methyl-accepting chemotaxis (MCP) protein family.</text>
</comment>
<dbReference type="OrthoDB" id="8482111at2"/>
<feature type="domain" description="T-SNARE coiled-coil homology" evidence="12">
    <location>
        <begin position="501"/>
        <end position="563"/>
    </location>
</feature>
<evidence type="ECO:0000259" key="11">
    <source>
        <dbReference type="PROSITE" id="PS50111"/>
    </source>
</evidence>
<dbReference type="EMBL" id="BA000040">
    <property type="protein sequence ID" value="BAC49591.1"/>
    <property type="molecule type" value="Genomic_DNA"/>
</dbReference>
<dbReference type="KEGG" id="bja:bll4326"/>
<dbReference type="Gene3D" id="1.10.287.950">
    <property type="entry name" value="Methyl-accepting chemotaxis protein"/>
    <property type="match status" value="1"/>
</dbReference>
<dbReference type="PhylomeDB" id="Q89M67"/>
<accession>Q89M67</accession>
<evidence type="ECO:0000256" key="10">
    <source>
        <dbReference type="SAM" id="Phobius"/>
    </source>
</evidence>
<dbReference type="SMART" id="SM00283">
    <property type="entry name" value="MA"/>
    <property type="match status" value="1"/>
</dbReference>
<dbReference type="SUPFAM" id="SSF58104">
    <property type="entry name" value="Methyl-accepting chemotaxis protein (MCP) signaling domain"/>
    <property type="match status" value="1"/>
</dbReference>
<keyword evidence="5 10" id="KW-1133">Transmembrane helix</keyword>
<dbReference type="Pfam" id="PF17200">
    <property type="entry name" value="sCache_2"/>
    <property type="match status" value="1"/>
</dbReference>
<dbReference type="GO" id="GO:0005886">
    <property type="term" value="C:plasma membrane"/>
    <property type="evidence" value="ECO:0007669"/>
    <property type="project" value="UniProtKB-SubCell"/>
</dbReference>
<dbReference type="EnsemblBacteria" id="BAC49591">
    <property type="protein sequence ID" value="BAC49591"/>
    <property type="gene ID" value="BAC49591"/>
</dbReference>
<dbReference type="InterPro" id="IPR003660">
    <property type="entry name" value="HAMP_dom"/>
</dbReference>
<keyword evidence="4 10" id="KW-0812">Transmembrane</keyword>
<dbReference type="InterPro" id="IPR004089">
    <property type="entry name" value="MCPsignal_dom"/>
</dbReference>
<dbReference type="SMART" id="SM00304">
    <property type="entry name" value="HAMP"/>
    <property type="match status" value="1"/>
</dbReference>
<proteinExistence type="inferred from homology"/>
<keyword evidence="6 10" id="KW-0472">Membrane</keyword>
<dbReference type="HOGENOM" id="CLU_000445_107_27_5"/>
<evidence type="ECO:0000256" key="9">
    <source>
        <dbReference type="PROSITE-ProRule" id="PRU00284"/>
    </source>
</evidence>
<sequence length="605" mass="63528">MSMAAQIAPRLNTPCPAFRNGKHFLIRLRENKHLTTVREAVMTLLSHLKIRTKLASMVCLAALTVTALIVASAYLSKTRMLEDRARQMQTAVDLLHGFAQSLQDEVAGGKMTLAEAQAQFKLRGRQMKFNGGQGYPVVYTADSTVMMNGGAPQLEGKNNGIKDANGIVIGDATVAAGKQAPEGSILSYLFPRPGETVPVRKLVFARQFAPWNVAIAYGLYVDDIDADVRALTLELAVIGVGLMLLMAALSWLIARDVLGALDRQKNRMQEISEGAIDKPVEETGRGDEIGRMAETLEVLRQTALTARNLEAEQIANKTRSEQEKRDGLIALADRFDASVGQLVGLMASGSGELETTAKSMSSTAEGTNRRAALVGSAANEASQRVQTVASAAEELSSSITEISRQVAQSAEVTGRAVDNARRTDTIVRALSDGAQQIEHVAELISSIAAQTNLLALNATIEAARAGEAGRGFAVVASEVKSLASQTAEATREIGDKIAQIQGATKEAVDAIGGITATIEEVSRIATSIGAAIEEQGAATAEIARSVSQTAEATKEVTTNIGGVSTAANETGNAAGMVLAAASSLSKQAEQLSGEVGTFLAGVRAA</sequence>
<dbReference type="AlphaFoldDB" id="Q89M67"/>
<keyword evidence="7 9" id="KW-0807">Transducer</keyword>
<dbReference type="InterPro" id="IPR000727">
    <property type="entry name" value="T_SNARE_dom"/>
</dbReference>
<keyword evidence="3" id="KW-0997">Cell inner membrane</keyword>
<dbReference type="Gene3D" id="6.10.340.10">
    <property type="match status" value="1"/>
</dbReference>
<evidence type="ECO:0000313" key="14">
    <source>
        <dbReference type="EMBL" id="BAC49591.1"/>
    </source>
</evidence>
<gene>
    <name evidence="14" type="ordered locus">bll4326</name>
</gene>
<evidence type="ECO:0000256" key="7">
    <source>
        <dbReference type="ARBA" id="ARBA00023224"/>
    </source>
</evidence>
<reference evidence="15" key="1">
    <citation type="journal article" date="2002" name="DNA Res.">
        <title>Complete genomic sequence of nitrogen-fixing symbiotic bacterium Bradyrhizobium japonicum USDA110.</title>
        <authorList>
            <person name="Kaneko T."/>
            <person name="Nakamura Y."/>
            <person name="Sato S."/>
            <person name="Minamisawa K."/>
            <person name="Uchiumi T."/>
            <person name="Sasamoto S."/>
            <person name="Watanabe A."/>
            <person name="Idesawa K."/>
            <person name="Iriguchi M."/>
            <person name="Kawashima K."/>
            <person name="Kohara M."/>
            <person name="Matsumoto M."/>
            <person name="Shimpo S."/>
            <person name="Tsuruoka H."/>
            <person name="Wada T."/>
            <person name="Yamada M."/>
            <person name="Tabata S."/>
        </authorList>
    </citation>
    <scope>NUCLEOTIDE SEQUENCE [LARGE SCALE GENOMIC DNA]</scope>
    <source>
        <strain evidence="15">JCM 10833 / BCRC 13528 / IAM 13628 / NBRC 14792 / USDA 110</strain>
    </source>
</reference>
<evidence type="ECO:0000256" key="3">
    <source>
        <dbReference type="ARBA" id="ARBA00022519"/>
    </source>
</evidence>
<organism evidence="14 15">
    <name type="scientific">Bradyrhizobium diazoefficiens (strain JCM 10833 / BCRC 13528 / IAM 13628 / NBRC 14792 / USDA 110)</name>
    <dbReference type="NCBI Taxonomy" id="224911"/>
    <lineage>
        <taxon>Bacteria</taxon>
        <taxon>Pseudomonadati</taxon>
        <taxon>Pseudomonadota</taxon>
        <taxon>Alphaproteobacteria</taxon>
        <taxon>Hyphomicrobiales</taxon>
        <taxon>Nitrobacteraceae</taxon>
        <taxon>Bradyrhizobium</taxon>
    </lineage>
</organism>
<evidence type="ECO:0000259" key="12">
    <source>
        <dbReference type="PROSITE" id="PS50192"/>
    </source>
</evidence>
<dbReference type="PROSITE" id="PS50192">
    <property type="entry name" value="T_SNARE"/>
    <property type="match status" value="1"/>
</dbReference>
<feature type="domain" description="Methyl-accepting transducer" evidence="11">
    <location>
        <begin position="342"/>
        <end position="585"/>
    </location>
</feature>
<dbReference type="eggNOG" id="COG0840">
    <property type="taxonomic scope" value="Bacteria"/>
</dbReference>
<evidence type="ECO:0000256" key="2">
    <source>
        <dbReference type="ARBA" id="ARBA00022475"/>
    </source>
</evidence>